<dbReference type="AlphaFoldDB" id="A0A1I8GZC0"/>
<evidence type="ECO:0000313" key="2">
    <source>
        <dbReference type="Proteomes" id="UP000095280"/>
    </source>
</evidence>
<dbReference type="WBParaSite" id="maker-uti_cns_0003782-snap-gene-0.5-mRNA-1">
    <property type="protein sequence ID" value="maker-uti_cns_0003782-snap-gene-0.5-mRNA-1"/>
    <property type="gene ID" value="maker-uti_cns_0003782-snap-gene-0.5"/>
</dbReference>
<accession>A0A1I8GZC0</accession>
<name>A0A1I8GZC0_9PLAT</name>
<evidence type="ECO:0000256" key="1">
    <source>
        <dbReference type="SAM" id="MobiDB-lite"/>
    </source>
</evidence>
<evidence type="ECO:0000313" key="3">
    <source>
        <dbReference type="WBParaSite" id="maker-uti_cns_0003782-snap-gene-0.5-mRNA-1"/>
    </source>
</evidence>
<sequence length="70" mass="8094">MYDLERGLNAYKYKWSGTDPEPTSSPREKAPKRKLCSRLPEATRRRGRVLTITGRQEVKETIARADQINC</sequence>
<reference evidence="3" key="1">
    <citation type="submission" date="2016-11" db="UniProtKB">
        <authorList>
            <consortium name="WormBaseParasite"/>
        </authorList>
    </citation>
    <scope>IDENTIFICATION</scope>
</reference>
<dbReference type="Proteomes" id="UP000095280">
    <property type="component" value="Unplaced"/>
</dbReference>
<keyword evidence="2" id="KW-1185">Reference proteome</keyword>
<feature type="region of interest" description="Disordered" evidence="1">
    <location>
        <begin position="13"/>
        <end position="35"/>
    </location>
</feature>
<organism evidence="2 3">
    <name type="scientific">Macrostomum lignano</name>
    <dbReference type="NCBI Taxonomy" id="282301"/>
    <lineage>
        <taxon>Eukaryota</taxon>
        <taxon>Metazoa</taxon>
        <taxon>Spiralia</taxon>
        <taxon>Lophotrochozoa</taxon>
        <taxon>Platyhelminthes</taxon>
        <taxon>Rhabditophora</taxon>
        <taxon>Macrostomorpha</taxon>
        <taxon>Macrostomida</taxon>
        <taxon>Macrostomidae</taxon>
        <taxon>Macrostomum</taxon>
    </lineage>
</organism>
<proteinExistence type="predicted"/>
<protein>
    <submittedName>
        <fullName evidence="3">Transposase</fullName>
    </submittedName>
</protein>